<dbReference type="Gene3D" id="3.30.420.370">
    <property type="match status" value="1"/>
</dbReference>
<evidence type="ECO:0000256" key="8">
    <source>
        <dbReference type="ARBA" id="ARBA00022989"/>
    </source>
</evidence>
<protein>
    <recommendedName>
        <fullName evidence="10">Type II secretion system protein L</fullName>
        <shortName evidence="10">T2SS protein L</shortName>
    </recommendedName>
</protein>
<comment type="function">
    <text evidence="10">Inner membrane component of the type II secretion system required for the energy-dependent secretion of extracellular factors such as proteases and toxins from the periplasm.</text>
</comment>
<dbReference type="Gene3D" id="3.30.1360.100">
    <property type="entry name" value="General secretion pathway protein M, EpsM"/>
    <property type="match status" value="1"/>
</dbReference>
<evidence type="ECO:0000256" key="1">
    <source>
        <dbReference type="ARBA" id="ARBA00004377"/>
    </source>
</evidence>
<gene>
    <name evidence="13" type="primary">gspL</name>
    <name evidence="13" type="ORF">R0135_06995</name>
</gene>
<feature type="domain" description="GspL cytoplasmic actin-ATPase-like" evidence="11">
    <location>
        <begin position="36"/>
        <end position="238"/>
    </location>
</feature>
<evidence type="ECO:0000256" key="10">
    <source>
        <dbReference type="PIRNR" id="PIRNR015761"/>
    </source>
</evidence>
<keyword evidence="14" id="KW-1185">Reference proteome</keyword>
<keyword evidence="5" id="KW-0997">Cell inner membrane</keyword>
<dbReference type="CDD" id="cd24017">
    <property type="entry name" value="ASKHA_T2SSL_N"/>
    <property type="match status" value="1"/>
</dbReference>
<dbReference type="InterPro" id="IPR025691">
    <property type="entry name" value="GspL_pp_dom"/>
</dbReference>
<keyword evidence="4" id="KW-1003">Cell membrane</keyword>
<comment type="subcellular location">
    <subcellularLocation>
        <location evidence="1">Cell inner membrane</location>
        <topology evidence="1">Single-pass membrane protein</topology>
    </subcellularLocation>
</comment>
<keyword evidence="3 10" id="KW-0813">Transport</keyword>
<dbReference type="InterPro" id="IPR024230">
    <property type="entry name" value="GspL_cyto_dom"/>
</dbReference>
<sequence length="399" mass="44023">MSDNLSVLFLRGDALHWLDAGEVYALSHDATEQKDRLRQSLAHKGHGVVFAVPGSEARLLELAVSPEERKHLGASLPFMLEESLSDSIDGVHFARMSLDRDHYAVAMVDRQSMQNWQEILGEFASLVPWVPEPLLLPWSPGEWTLVLEKDSTLLRYGRSLGTRIENALLPMLLETLGNESPAESVIVYGQDEAADLALLAPLGAVSTQWRKGGLASALLLHDQTETGINLLQGEFAPQLPYAKWWSQWRKVAALTLVALSIHLLSGWLDLRRLERENLVLRTEIQSVYRQVNPRGAVVDAQKQLQRQLDSLRGGGTGTTFTGLLAPLGDLFSPDSDLVLASLSYSQRNAELRVNLLAANFADVETLRVALEAAGFIASLESSSRSGDRVRARLRIGDRP</sequence>
<evidence type="ECO:0000256" key="3">
    <source>
        <dbReference type="ARBA" id="ARBA00022448"/>
    </source>
</evidence>
<reference evidence="13 14" key="1">
    <citation type="submission" date="2023-10" db="EMBL/GenBank/DDBJ databases">
        <title>Two novel species belonging to the OM43/NOR5 clade.</title>
        <authorList>
            <person name="Park M."/>
        </authorList>
    </citation>
    <scope>NUCLEOTIDE SEQUENCE [LARGE SCALE GENOMIC DNA]</scope>
    <source>
        <strain evidence="13 14">IMCC43200</strain>
    </source>
</reference>
<dbReference type="EMBL" id="CP136864">
    <property type="protein sequence ID" value="WOJ94908.1"/>
    <property type="molecule type" value="Genomic_DNA"/>
</dbReference>
<dbReference type="NCBIfam" id="TIGR01709">
    <property type="entry name" value="typeII_sec_gspL"/>
    <property type="match status" value="1"/>
</dbReference>
<dbReference type="InterPro" id="IPR043129">
    <property type="entry name" value="ATPase_NBD"/>
</dbReference>
<dbReference type="SUPFAM" id="SSF53067">
    <property type="entry name" value="Actin-like ATPase domain"/>
    <property type="match status" value="1"/>
</dbReference>
<feature type="domain" description="GspL periplasmic" evidence="12">
    <location>
        <begin position="244"/>
        <end position="396"/>
    </location>
</feature>
<evidence type="ECO:0000256" key="4">
    <source>
        <dbReference type="ARBA" id="ARBA00022475"/>
    </source>
</evidence>
<keyword evidence="7 10" id="KW-0653">Protein transport</keyword>
<dbReference type="InterPro" id="IPR007812">
    <property type="entry name" value="T2SS_protein-GspL"/>
</dbReference>
<evidence type="ECO:0000313" key="13">
    <source>
        <dbReference type="EMBL" id="WOJ94908.1"/>
    </source>
</evidence>
<dbReference type="Pfam" id="PF12693">
    <property type="entry name" value="GspL_C"/>
    <property type="match status" value="1"/>
</dbReference>
<evidence type="ECO:0000313" key="14">
    <source>
        <dbReference type="Proteomes" id="UP001626537"/>
    </source>
</evidence>
<dbReference type="Proteomes" id="UP001626537">
    <property type="component" value="Chromosome"/>
</dbReference>
<evidence type="ECO:0000256" key="6">
    <source>
        <dbReference type="ARBA" id="ARBA00022692"/>
    </source>
</evidence>
<evidence type="ECO:0000256" key="5">
    <source>
        <dbReference type="ARBA" id="ARBA00022519"/>
    </source>
</evidence>
<keyword evidence="9" id="KW-0472">Membrane</keyword>
<evidence type="ECO:0000256" key="9">
    <source>
        <dbReference type="ARBA" id="ARBA00023136"/>
    </source>
</evidence>
<evidence type="ECO:0000256" key="7">
    <source>
        <dbReference type="ARBA" id="ARBA00022927"/>
    </source>
</evidence>
<dbReference type="RefSeq" id="WP_407349542.1">
    <property type="nucleotide sequence ID" value="NZ_CP136864.1"/>
</dbReference>
<keyword evidence="8" id="KW-1133">Transmembrane helix</keyword>
<evidence type="ECO:0000259" key="12">
    <source>
        <dbReference type="Pfam" id="PF12693"/>
    </source>
</evidence>
<accession>A0ABZ0I775</accession>
<dbReference type="Pfam" id="PF05134">
    <property type="entry name" value="T2SSL"/>
    <property type="match status" value="1"/>
</dbReference>
<organism evidence="13 14">
    <name type="scientific">Congregibacter variabilis</name>
    <dbReference type="NCBI Taxonomy" id="3081200"/>
    <lineage>
        <taxon>Bacteria</taxon>
        <taxon>Pseudomonadati</taxon>
        <taxon>Pseudomonadota</taxon>
        <taxon>Gammaproteobacteria</taxon>
        <taxon>Cellvibrionales</taxon>
        <taxon>Halieaceae</taxon>
        <taxon>Congregibacter</taxon>
    </lineage>
</organism>
<comment type="similarity">
    <text evidence="2 10">Belongs to the GSP L family.</text>
</comment>
<proteinExistence type="inferred from homology"/>
<keyword evidence="6" id="KW-0812">Transmembrane</keyword>
<name>A0ABZ0I775_9GAMM</name>
<dbReference type="Gene3D" id="3.30.420.380">
    <property type="match status" value="1"/>
</dbReference>
<dbReference type="PIRSF" id="PIRSF015761">
    <property type="entry name" value="Protein_L"/>
    <property type="match status" value="1"/>
</dbReference>
<evidence type="ECO:0000256" key="2">
    <source>
        <dbReference type="ARBA" id="ARBA00005318"/>
    </source>
</evidence>
<evidence type="ECO:0000259" key="11">
    <source>
        <dbReference type="Pfam" id="PF05134"/>
    </source>
</evidence>